<gene>
    <name evidence="1" type="ORF">K3G42_016699</name>
</gene>
<name>A0ACB8ECD0_9SAUR</name>
<organism evidence="1 2">
    <name type="scientific">Sphaerodactylus townsendi</name>
    <dbReference type="NCBI Taxonomy" id="933632"/>
    <lineage>
        <taxon>Eukaryota</taxon>
        <taxon>Metazoa</taxon>
        <taxon>Chordata</taxon>
        <taxon>Craniata</taxon>
        <taxon>Vertebrata</taxon>
        <taxon>Euteleostomi</taxon>
        <taxon>Lepidosauria</taxon>
        <taxon>Squamata</taxon>
        <taxon>Bifurcata</taxon>
        <taxon>Gekkota</taxon>
        <taxon>Sphaerodactylidae</taxon>
        <taxon>Sphaerodactylus</taxon>
    </lineage>
</organism>
<dbReference type="Proteomes" id="UP000827872">
    <property type="component" value="Linkage Group LG14"/>
</dbReference>
<protein>
    <submittedName>
        <fullName evidence="1">Uncharacterized protein</fullName>
    </submittedName>
</protein>
<proteinExistence type="predicted"/>
<reference evidence="1" key="1">
    <citation type="submission" date="2021-08" db="EMBL/GenBank/DDBJ databases">
        <title>The first chromosome-level gecko genome reveals the dynamic sex chromosomes of Neotropical dwarf geckos (Sphaerodactylidae: Sphaerodactylus).</title>
        <authorList>
            <person name="Pinto B.J."/>
            <person name="Keating S.E."/>
            <person name="Gamble T."/>
        </authorList>
    </citation>
    <scope>NUCLEOTIDE SEQUENCE</scope>
    <source>
        <strain evidence="1">TG3544</strain>
    </source>
</reference>
<accession>A0ACB8ECD0</accession>
<keyword evidence="2" id="KW-1185">Reference proteome</keyword>
<evidence type="ECO:0000313" key="1">
    <source>
        <dbReference type="EMBL" id="KAH7989959.1"/>
    </source>
</evidence>
<evidence type="ECO:0000313" key="2">
    <source>
        <dbReference type="Proteomes" id="UP000827872"/>
    </source>
</evidence>
<dbReference type="EMBL" id="CM037627">
    <property type="protein sequence ID" value="KAH7989959.1"/>
    <property type="molecule type" value="Genomic_DNA"/>
</dbReference>
<sequence length="322" mass="35987">MSYPEELLLSNSEEEDERTPGEEETPKIVPYDEGPSLLVATRPTRSQSAWTLDFGHSLQVTGSLLAECCLLDPSGGATMDRAPALTRHITTRCCVDYKPSGRHFTQEIGLSTIHGSSCASLEQFLNQQFEDSIGRANLQSTRARPKDPSHSLLVAEQEDSRPMDLSAEDVEALDYDACAARKEAAWLEQLQADTAFNSRVQHVQEKSLLELAECQAREAELERECQELQRECRELSAACVHGLKESVEYEQLALHCEAEVAELQQECQVLQQEHQECQHALAAQEADHEQKCTHHLAALDAQHTQAAQEFQCTQVTQDTQRT</sequence>
<comment type="caution">
    <text evidence="1">The sequence shown here is derived from an EMBL/GenBank/DDBJ whole genome shotgun (WGS) entry which is preliminary data.</text>
</comment>